<accession>A0ABP4LLG0</accession>
<evidence type="ECO:0008006" key="3">
    <source>
        <dbReference type="Google" id="ProtNLM"/>
    </source>
</evidence>
<comment type="caution">
    <text evidence="1">The sequence shown here is derived from an EMBL/GenBank/DDBJ whole genome shotgun (WGS) entry which is preliminary data.</text>
</comment>
<evidence type="ECO:0000313" key="1">
    <source>
        <dbReference type="EMBL" id="GAA1525012.1"/>
    </source>
</evidence>
<organism evidence="1 2">
    <name type="scientific">Dactylosporangium maewongense</name>
    <dbReference type="NCBI Taxonomy" id="634393"/>
    <lineage>
        <taxon>Bacteria</taxon>
        <taxon>Bacillati</taxon>
        <taxon>Actinomycetota</taxon>
        <taxon>Actinomycetes</taxon>
        <taxon>Micromonosporales</taxon>
        <taxon>Micromonosporaceae</taxon>
        <taxon>Dactylosporangium</taxon>
    </lineage>
</organism>
<name>A0ABP4LLG0_9ACTN</name>
<dbReference type="Proteomes" id="UP001501470">
    <property type="component" value="Unassembled WGS sequence"/>
</dbReference>
<dbReference type="EMBL" id="BAAAQD010000009">
    <property type="protein sequence ID" value="GAA1525012.1"/>
    <property type="molecule type" value="Genomic_DNA"/>
</dbReference>
<proteinExistence type="predicted"/>
<gene>
    <name evidence="1" type="ORF">GCM10009827_047100</name>
</gene>
<evidence type="ECO:0000313" key="2">
    <source>
        <dbReference type="Proteomes" id="UP001501470"/>
    </source>
</evidence>
<sequence>MPIGDHTTQVNHHVLPRQPLTRAHLTDLDPVAAARRLLREDVDEAAVLLASIAPDEAVPLLQRLLATDEARTVAVLCSMHRGKAAALIRRLRADTEWIGDLPDAVTEIRAAHATARALLGDESGPVEPHPAPPPLRAFRLPCARGAVYWHRSARPVAVPEPIDGYYLAAGGPGGRLGLPVGAAADGSLVTFDGLEVEGDDWVVVESPAGVFTTTVSRLEVPGMWGAPVTEIVTRGDGTLQRFEYADIHSDGAGGHIAVDETVRAFLGRGGAHRRPVGPAAPPVRSAYGQRGFWQDFGPPDDPVTVYVADGLRPIELGQPMQEAYVRAGGPEGWLGFPRGRSYTRWVIDKRHDPFQYEGGVIVAGADGEPTAVPTDLYRAAVSADLGPPVGEVQRLGAADDLAQFFAGGAVTVRGSRTQTWVERGSPA</sequence>
<reference evidence="2" key="1">
    <citation type="journal article" date="2019" name="Int. J. Syst. Evol. Microbiol.">
        <title>The Global Catalogue of Microorganisms (GCM) 10K type strain sequencing project: providing services to taxonomists for standard genome sequencing and annotation.</title>
        <authorList>
            <consortium name="The Broad Institute Genomics Platform"/>
            <consortium name="The Broad Institute Genome Sequencing Center for Infectious Disease"/>
            <person name="Wu L."/>
            <person name="Ma J."/>
        </authorList>
    </citation>
    <scope>NUCLEOTIDE SEQUENCE [LARGE SCALE GENOMIC DNA]</scope>
    <source>
        <strain evidence="2">JCM 15933</strain>
    </source>
</reference>
<protein>
    <recommendedName>
        <fullName evidence="3">HEAT repeat domain-containing protein</fullName>
    </recommendedName>
</protein>
<keyword evidence="2" id="KW-1185">Reference proteome</keyword>